<accession>A0ABN2BD35</accession>
<dbReference type="Gene3D" id="2.60.40.10">
    <property type="entry name" value="Immunoglobulins"/>
    <property type="match status" value="1"/>
</dbReference>
<dbReference type="EMBL" id="BAAAOR010000033">
    <property type="protein sequence ID" value="GAA1537331.1"/>
    <property type="molecule type" value="Genomic_DNA"/>
</dbReference>
<organism evidence="2 3">
    <name type="scientific">Nocardioides humi</name>
    <dbReference type="NCBI Taxonomy" id="449461"/>
    <lineage>
        <taxon>Bacteria</taxon>
        <taxon>Bacillati</taxon>
        <taxon>Actinomycetota</taxon>
        <taxon>Actinomycetes</taxon>
        <taxon>Propionibacteriales</taxon>
        <taxon>Nocardioidaceae</taxon>
        <taxon>Nocardioides</taxon>
    </lineage>
</organism>
<dbReference type="Gene3D" id="2.60.120.560">
    <property type="entry name" value="Exo-inulinase, domain 1"/>
    <property type="match status" value="1"/>
</dbReference>
<dbReference type="Gene3D" id="2.60.120.260">
    <property type="entry name" value="Galactose-binding domain-like"/>
    <property type="match status" value="1"/>
</dbReference>
<comment type="caution">
    <text evidence="2">The sequence shown here is derived from an EMBL/GenBank/DDBJ whole genome shotgun (WGS) entry which is preliminary data.</text>
</comment>
<reference evidence="2 3" key="1">
    <citation type="journal article" date="2019" name="Int. J. Syst. Evol. Microbiol.">
        <title>The Global Catalogue of Microorganisms (GCM) 10K type strain sequencing project: providing services to taxonomists for standard genome sequencing and annotation.</title>
        <authorList>
            <consortium name="The Broad Institute Genomics Platform"/>
            <consortium name="The Broad Institute Genome Sequencing Center for Infectious Disease"/>
            <person name="Wu L."/>
            <person name="Ma J."/>
        </authorList>
    </citation>
    <scope>NUCLEOTIDE SEQUENCE [LARGE SCALE GENOMIC DNA]</scope>
    <source>
        <strain evidence="2 3">JCM 14942</strain>
    </source>
</reference>
<dbReference type="Pfam" id="PF06439">
    <property type="entry name" value="3keto-disac_hyd"/>
    <property type="match status" value="1"/>
</dbReference>
<evidence type="ECO:0000259" key="1">
    <source>
        <dbReference type="PROSITE" id="PS51175"/>
    </source>
</evidence>
<dbReference type="Pfam" id="PF16640">
    <property type="entry name" value="Big_3_5"/>
    <property type="match status" value="1"/>
</dbReference>
<keyword evidence="3" id="KW-1185">Reference proteome</keyword>
<feature type="domain" description="CBM6" evidence="1">
    <location>
        <begin position="3"/>
        <end position="136"/>
    </location>
</feature>
<dbReference type="PROSITE" id="PS51175">
    <property type="entry name" value="CBM6"/>
    <property type="match status" value="1"/>
</dbReference>
<evidence type="ECO:0000313" key="2">
    <source>
        <dbReference type="EMBL" id="GAA1537331.1"/>
    </source>
</evidence>
<dbReference type="InterPro" id="IPR005084">
    <property type="entry name" value="CBM6"/>
</dbReference>
<dbReference type="InterPro" id="IPR032109">
    <property type="entry name" value="Big_3_5"/>
</dbReference>
<dbReference type="InterPro" id="IPR008979">
    <property type="entry name" value="Galactose-bd-like_sf"/>
</dbReference>
<gene>
    <name evidence="2" type="ORF">GCM10009788_44940</name>
</gene>
<dbReference type="InterPro" id="IPR010496">
    <property type="entry name" value="AL/BT2_dom"/>
</dbReference>
<dbReference type="SUPFAM" id="SSF49785">
    <property type="entry name" value="Galactose-binding domain-like"/>
    <property type="match status" value="1"/>
</dbReference>
<proteinExistence type="predicted"/>
<dbReference type="Proteomes" id="UP001500842">
    <property type="component" value="Unassembled WGS sequence"/>
</dbReference>
<sequence>MIAWAEVEDGVITGGPVFNSGDHGNFSGTGSYTFRETGMTSTMTVNAPVAGVYPIHIRYAAGPLGADENITRSMGLLTNGGARQQLQFPMTSFADWEAWDFVSSTVTLAEGPNTVAIQCDRGIDFCRLNFDAIQVGGAAPDPCVATEPGPGYTSLFDGTFASFDGWRKAGGGGFGRQTDCTIRSIRGAGATWLTQQQTGPYTLQVDWRRNDSNDDSSVYVASSARGATPTGGYQVRIGAETGGIRPTGGETQVAEPAALASALRPVGEWNTFTIRVASDEVSVHLNGVLVNTHRPASPTSPHGFIGLENRSTGDTVDFRSIRIRPGVDPDPPEVVDSTTAVAVSPGTAQVRRDTVAVTATVSSPGATPTGQVEFYVGGVRQSTLPLVDGTVTANVGPFDTAGTTTVEARYLGDAATRPSSSPVAGVVVQRAPSVLTVSVKPKKVVAKRTRAKVVVAVTAPGVLPTGTVTVTVGKATSTAVLQEGRAVVKLKKIKKTGKVRAAVTYAGDPVAGPAAGTATVKVKRARR</sequence>
<name>A0ABN2BD35_9ACTN</name>
<protein>
    <recommendedName>
        <fullName evidence="1">CBM6 domain-containing protein</fullName>
    </recommendedName>
</protein>
<dbReference type="InterPro" id="IPR013783">
    <property type="entry name" value="Ig-like_fold"/>
</dbReference>
<evidence type="ECO:0000313" key="3">
    <source>
        <dbReference type="Proteomes" id="UP001500842"/>
    </source>
</evidence>